<dbReference type="RefSeq" id="WP_354015169.1">
    <property type="nucleotide sequence ID" value="NZ_JBEPMU010000005.1"/>
</dbReference>
<evidence type="ECO:0000256" key="1">
    <source>
        <dbReference type="ARBA" id="ARBA00004651"/>
    </source>
</evidence>
<feature type="transmembrane region" description="Helical" evidence="6">
    <location>
        <begin position="104"/>
        <end position="125"/>
    </location>
</feature>
<evidence type="ECO:0000256" key="6">
    <source>
        <dbReference type="SAM" id="Phobius"/>
    </source>
</evidence>
<dbReference type="NCBIfam" id="TIGR00229">
    <property type="entry name" value="sensory_box"/>
    <property type="match status" value="2"/>
</dbReference>
<dbReference type="PROSITE" id="PS50112">
    <property type="entry name" value="PAS"/>
    <property type="match status" value="2"/>
</dbReference>
<accession>A0ABV2JYZ4</accession>
<dbReference type="InterPro" id="IPR000700">
    <property type="entry name" value="PAS-assoc_C"/>
</dbReference>
<protein>
    <submittedName>
        <fullName evidence="10">Diguanylate cyclase (GGDEF)-like protein/PAS domain S-box-containing protein</fullName>
    </submittedName>
</protein>
<dbReference type="Gene3D" id="3.30.70.270">
    <property type="match status" value="1"/>
</dbReference>
<feature type="transmembrane region" description="Helical" evidence="6">
    <location>
        <begin position="52"/>
        <end position="71"/>
    </location>
</feature>
<feature type="transmembrane region" description="Helical" evidence="6">
    <location>
        <begin position="289"/>
        <end position="311"/>
    </location>
</feature>
<feature type="transmembrane region" description="Helical" evidence="6">
    <location>
        <begin position="177"/>
        <end position="198"/>
    </location>
</feature>
<keyword evidence="11" id="KW-1185">Reference proteome</keyword>
<dbReference type="PROSITE" id="PS50887">
    <property type="entry name" value="GGDEF"/>
    <property type="match status" value="1"/>
</dbReference>
<dbReference type="SUPFAM" id="SSF55073">
    <property type="entry name" value="Nucleotide cyclase"/>
    <property type="match status" value="1"/>
</dbReference>
<feature type="transmembrane region" description="Helical" evidence="6">
    <location>
        <begin position="137"/>
        <end position="157"/>
    </location>
</feature>
<dbReference type="Pfam" id="PF00990">
    <property type="entry name" value="GGDEF"/>
    <property type="match status" value="1"/>
</dbReference>
<dbReference type="InterPro" id="IPR013655">
    <property type="entry name" value="PAS_fold_3"/>
</dbReference>
<name>A0ABV2JYZ4_9GAMM</name>
<dbReference type="Pfam" id="PF08447">
    <property type="entry name" value="PAS_3"/>
    <property type="match status" value="1"/>
</dbReference>
<feature type="transmembrane region" description="Helical" evidence="6">
    <location>
        <begin position="78"/>
        <end position="98"/>
    </location>
</feature>
<gene>
    <name evidence="10" type="ORF">ABIC75_003529</name>
</gene>
<dbReference type="InterPro" id="IPR052155">
    <property type="entry name" value="Biofilm_reg_signaling"/>
</dbReference>
<feature type="transmembrane region" description="Helical" evidence="6">
    <location>
        <begin position="255"/>
        <end position="277"/>
    </location>
</feature>
<evidence type="ECO:0000313" key="10">
    <source>
        <dbReference type="EMBL" id="MET3653792.1"/>
    </source>
</evidence>
<proteinExistence type="predicted"/>
<feature type="domain" description="PAS" evidence="7">
    <location>
        <begin position="449"/>
        <end position="519"/>
    </location>
</feature>
<feature type="transmembrane region" description="Helical" evidence="6">
    <location>
        <begin position="210"/>
        <end position="227"/>
    </location>
</feature>
<organism evidence="10 11">
    <name type="scientific">Dyella japonica</name>
    <dbReference type="NCBI Taxonomy" id="231455"/>
    <lineage>
        <taxon>Bacteria</taxon>
        <taxon>Pseudomonadati</taxon>
        <taxon>Pseudomonadota</taxon>
        <taxon>Gammaproteobacteria</taxon>
        <taxon>Lysobacterales</taxon>
        <taxon>Rhodanobacteraceae</taxon>
        <taxon>Dyella</taxon>
    </lineage>
</organism>
<evidence type="ECO:0000256" key="2">
    <source>
        <dbReference type="ARBA" id="ARBA00022475"/>
    </source>
</evidence>
<feature type="domain" description="PAS" evidence="7">
    <location>
        <begin position="323"/>
        <end position="392"/>
    </location>
</feature>
<dbReference type="Proteomes" id="UP001549184">
    <property type="component" value="Unassembled WGS sequence"/>
</dbReference>
<dbReference type="PROSITE" id="PS50113">
    <property type="entry name" value="PAC"/>
    <property type="match status" value="1"/>
</dbReference>
<evidence type="ECO:0000256" key="4">
    <source>
        <dbReference type="ARBA" id="ARBA00022989"/>
    </source>
</evidence>
<dbReference type="CDD" id="cd01949">
    <property type="entry name" value="GGDEF"/>
    <property type="match status" value="1"/>
</dbReference>
<dbReference type="InterPro" id="IPR035965">
    <property type="entry name" value="PAS-like_dom_sf"/>
</dbReference>
<dbReference type="NCBIfam" id="TIGR00254">
    <property type="entry name" value="GGDEF"/>
    <property type="match status" value="1"/>
</dbReference>
<dbReference type="InterPro" id="IPR000160">
    <property type="entry name" value="GGDEF_dom"/>
</dbReference>
<feature type="transmembrane region" description="Helical" evidence="6">
    <location>
        <begin position="233"/>
        <end position="248"/>
    </location>
</feature>
<comment type="caution">
    <text evidence="10">The sequence shown here is derived from an EMBL/GenBank/DDBJ whole genome shotgun (WGS) entry which is preliminary data.</text>
</comment>
<evidence type="ECO:0000259" key="8">
    <source>
        <dbReference type="PROSITE" id="PS50113"/>
    </source>
</evidence>
<dbReference type="SMART" id="SM00267">
    <property type="entry name" value="GGDEF"/>
    <property type="match status" value="1"/>
</dbReference>
<evidence type="ECO:0000256" key="5">
    <source>
        <dbReference type="ARBA" id="ARBA00023136"/>
    </source>
</evidence>
<dbReference type="Pfam" id="PF05231">
    <property type="entry name" value="MASE1"/>
    <property type="match status" value="1"/>
</dbReference>
<dbReference type="InterPro" id="IPR029787">
    <property type="entry name" value="Nucleotide_cyclase"/>
</dbReference>
<dbReference type="SMART" id="SM00091">
    <property type="entry name" value="PAS"/>
    <property type="match status" value="2"/>
</dbReference>
<keyword evidence="2" id="KW-1003">Cell membrane</keyword>
<feature type="transmembrane region" description="Helical" evidence="6">
    <location>
        <begin position="21"/>
        <end position="46"/>
    </location>
</feature>
<evidence type="ECO:0000259" key="9">
    <source>
        <dbReference type="PROSITE" id="PS50887"/>
    </source>
</evidence>
<dbReference type="PANTHER" id="PTHR44757">
    <property type="entry name" value="DIGUANYLATE CYCLASE DGCP"/>
    <property type="match status" value="1"/>
</dbReference>
<dbReference type="EMBL" id="JBEPMU010000005">
    <property type="protein sequence ID" value="MET3653792.1"/>
    <property type="molecule type" value="Genomic_DNA"/>
</dbReference>
<sequence length="738" mass="81411">MLTVGTFPIAMVMHQPQQRRQVFLALSIEMAGLFAAVLVTVSYSLLLARHTGSVLTIWVPNGVVVGALLSVPRRKWPHYLAAGFLSFLAGRVLGHGGLLGNGVAVSLALGLCNGVEILIVATVVRHGFPRIAKDTRFLLLGRIALGSTLVACVASSLLAATVQRAANGLPFWTTTDWWFRSHLLGMVIVATLTLVALLQRRRMLGQPGRRLLLLRDVTVLTLVTVGVFAQSRYPLLFVVFGPLLYVVFQHRFPGLVFGIAIIALVTSVATALGAGPFQLIVPATPAHQAMLAQIFLGVLCITALPVALALADRRRLARRVTESESRYRLLADYASDLVMRIARDGTRRYVSPSVKDMLGWDVREFLDYRPELIHPEDRERVATAVQELWNSGKPSLTQYRLQRRSGDYIWIEALVRMAPSPDRPGEMELIYTGRDITEAMEAEQALADSEKRLRTITDNVPAVIAHIDANERYTFVNGYVREVAGQAPEDMIGKTVQEIRGHVLYVTLKPHIERALRGESDTFEYEAEYGGRHRYFQTTYLPATTGNGQPSGFYALTTEITRIKQAEQQLSYLAHYDVLTGIANRRFFSEGINIAMRHASIANSPLLVMLIDIDHFKHINDTYGHATGDAVLLEIASRLKASIRKTDLLARLGGDEFVVLCDDIASHEIAETLAEKITRAMDTSIIVGPHVLKVTLSVGAALCRDAGSVDALMQRADEALYRAKERGRACYELSVTGV</sequence>
<dbReference type="SUPFAM" id="SSF55785">
    <property type="entry name" value="PYP-like sensor domain (PAS domain)"/>
    <property type="match status" value="2"/>
</dbReference>
<dbReference type="PANTHER" id="PTHR44757:SF2">
    <property type="entry name" value="BIOFILM ARCHITECTURE MAINTENANCE PROTEIN MBAA"/>
    <property type="match status" value="1"/>
</dbReference>
<evidence type="ECO:0000313" key="11">
    <source>
        <dbReference type="Proteomes" id="UP001549184"/>
    </source>
</evidence>
<comment type="subcellular location">
    <subcellularLocation>
        <location evidence="1">Cell membrane</location>
        <topology evidence="1">Multi-pass membrane protein</topology>
    </subcellularLocation>
</comment>
<keyword evidence="5 6" id="KW-0472">Membrane</keyword>
<reference evidence="10 11" key="1">
    <citation type="submission" date="2024-06" db="EMBL/GenBank/DDBJ databases">
        <title>Sorghum-associated microbial communities from plants grown in Nebraska, USA.</title>
        <authorList>
            <person name="Schachtman D."/>
        </authorList>
    </citation>
    <scope>NUCLEOTIDE SEQUENCE [LARGE SCALE GENOMIC DNA]</scope>
    <source>
        <strain evidence="10 11">1073</strain>
    </source>
</reference>
<evidence type="ECO:0000256" key="3">
    <source>
        <dbReference type="ARBA" id="ARBA00022692"/>
    </source>
</evidence>
<dbReference type="Pfam" id="PF08448">
    <property type="entry name" value="PAS_4"/>
    <property type="match status" value="1"/>
</dbReference>
<dbReference type="CDD" id="cd00130">
    <property type="entry name" value="PAS"/>
    <property type="match status" value="1"/>
</dbReference>
<dbReference type="InterPro" id="IPR000014">
    <property type="entry name" value="PAS"/>
</dbReference>
<dbReference type="Gene3D" id="3.30.450.20">
    <property type="entry name" value="PAS domain"/>
    <property type="match status" value="2"/>
</dbReference>
<dbReference type="InterPro" id="IPR007895">
    <property type="entry name" value="MASE1"/>
</dbReference>
<evidence type="ECO:0000259" key="7">
    <source>
        <dbReference type="PROSITE" id="PS50112"/>
    </source>
</evidence>
<dbReference type="InterPro" id="IPR043128">
    <property type="entry name" value="Rev_trsase/Diguanyl_cyclase"/>
</dbReference>
<feature type="domain" description="PAC" evidence="8">
    <location>
        <begin position="395"/>
        <end position="448"/>
    </location>
</feature>
<dbReference type="InterPro" id="IPR013656">
    <property type="entry name" value="PAS_4"/>
</dbReference>
<keyword evidence="4 6" id="KW-1133">Transmembrane helix</keyword>
<keyword evidence="3 6" id="KW-0812">Transmembrane</keyword>
<feature type="domain" description="GGDEF" evidence="9">
    <location>
        <begin position="604"/>
        <end position="736"/>
    </location>
</feature>